<dbReference type="AlphaFoldDB" id="A0A974S9T8"/>
<feature type="domain" description="AB hydrolase-1" evidence="2">
    <location>
        <begin position="2"/>
        <end position="110"/>
    </location>
</feature>
<evidence type="ECO:0000256" key="1">
    <source>
        <dbReference type="SAM" id="MobiDB-lite"/>
    </source>
</evidence>
<dbReference type="Gene3D" id="3.40.50.1820">
    <property type="entry name" value="alpha/beta hydrolase"/>
    <property type="match status" value="1"/>
</dbReference>
<gene>
    <name evidence="3" type="ORF">JKL49_13425</name>
</gene>
<evidence type="ECO:0000259" key="2">
    <source>
        <dbReference type="Pfam" id="PF00561"/>
    </source>
</evidence>
<dbReference type="InterPro" id="IPR050471">
    <property type="entry name" value="AB_hydrolase"/>
</dbReference>
<protein>
    <submittedName>
        <fullName evidence="3">Alpha/beta hydrolase</fullName>
    </submittedName>
</protein>
<reference evidence="3" key="1">
    <citation type="submission" date="2021-01" db="EMBL/GenBank/DDBJ databases">
        <title>Genome sequence of Phenylobacterium sp. 20VBR1 isolated from a valley glaceir, Ny-Alesund, Svalbard.</title>
        <authorList>
            <person name="Thomas F.A."/>
            <person name="Krishnan K.P."/>
            <person name="Sinha R.K."/>
        </authorList>
    </citation>
    <scope>NUCLEOTIDE SEQUENCE</scope>
    <source>
        <strain evidence="3">20VBR1</strain>
    </source>
</reference>
<keyword evidence="3" id="KW-0378">Hydrolase</keyword>
<dbReference type="InterPro" id="IPR029058">
    <property type="entry name" value="AB_hydrolase_fold"/>
</dbReference>
<feature type="region of interest" description="Disordered" evidence="1">
    <location>
        <begin position="227"/>
        <end position="249"/>
    </location>
</feature>
<evidence type="ECO:0000313" key="3">
    <source>
        <dbReference type="EMBL" id="QQZ51799.1"/>
    </source>
</evidence>
<dbReference type="Pfam" id="PF00561">
    <property type="entry name" value="Abhydrolase_1"/>
    <property type="match status" value="1"/>
</dbReference>
<proteinExistence type="predicted"/>
<accession>A0A974S9T8</accession>
<dbReference type="PANTHER" id="PTHR43433:SF4">
    <property type="entry name" value="NON-HEME CHLOROPEROXIDASE-RELATED"/>
    <property type="match status" value="1"/>
</dbReference>
<dbReference type="EMBL" id="CP068570">
    <property type="protein sequence ID" value="QQZ51799.1"/>
    <property type="molecule type" value="Genomic_DNA"/>
</dbReference>
<dbReference type="PANTHER" id="PTHR43433">
    <property type="entry name" value="HYDROLASE, ALPHA/BETA FOLD FAMILY PROTEIN"/>
    <property type="match status" value="1"/>
</dbReference>
<feature type="compositionally biased region" description="Pro residues" evidence="1">
    <location>
        <begin position="239"/>
        <end position="249"/>
    </location>
</feature>
<name>A0A974S9T8_9CAUL</name>
<dbReference type="SUPFAM" id="SSF53474">
    <property type="entry name" value="alpha/beta-Hydrolases"/>
    <property type="match status" value="1"/>
</dbReference>
<dbReference type="GO" id="GO:0016787">
    <property type="term" value="F:hydrolase activity"/>
    <property type="evidence" value="ECO:0007669"/>
    <property type="project" value="UniProtKB-KW"/>
</dbReference>
<organism evidence="3">
    <name type="scientific">Phenylobacterium glaciei</name>
    <dbReference type="NCBI Taxonomy" id="2803784"/>
    <lineage>
        <taxon>Bacteria</taxon>
        <taxon>Pseudomonadati</taxon>
        <taxon>Pseudomonadota</taxon>
        <taxon>Alphaproteobacteria</taxon>
        <taxon>Caulobacterales</taxon>
        <taxon>Caulobacteraceae</taxon>
        <taxon>Phenylobacterium</taxon>
    </lineage>
</organism>
<dbReference type="InterPro" id="IPR000073">
    <property type="entry name" value="AB_hydrolase_1"/>
</dbReference>
<sequence>MRCIAYDRRGHGRSADPGRGYDIDTLADDLDSVLTALDLTGVTIVAHSMASGEITRYLTRHGQGRIARVVYLAPTTPFLTRTADNPQGAPAAYFEQARKTWKTDFPRWLDDNTDPFVTSQTSAGMKDWIKSIMLTCSMQALVECNKAMVGTDFRQELTRLAVPCLVIQGDKDMSAPLALTGRRTAELIPGAKLVVYEGARTGCSSPTWIASTPTCWPMRGVSRTWPGRGRCGRRRRPGPRWPPCPPHPG</sequence>